<organism evidence="3 4">
    <name type="scientific">Exophiala dermatitidis</name>
    <name type="common">Black yeast-like fungus</name>
    <name type="synonym">Wangiella dermatitidis</name>
    <dbReference type="NCBI Taxonomy" id="5970"/>
    <lineage>
        <taxon>Eukaryota</taxon>
        <taxon>Fungi</taxon>
        <taxon>Dikarya</taxon>
        <taxon>Ascomycota</taxon>
        <taxon>Pezizomycotina</taxon>
        <taxon>Eurotiomycetes</taxon>
        <taxon>Chaetothyriomycetidae</taxon>
        <taxon>Chaetothyriales</taxon>
        <taxon>Herpotrichiellaceae</taxon>
        <taxon>Exophiala</taxon>
    </lineage>
</organism>
<feature type="region of interest" description="Disordered" evidence="2">
    <location>
        <begin position="356"/>
        <end position="474"/>
    </location>
</feature>
<evidence type="ECO:0000256" key="2">
    <source>
        <dbReference type="SAM" id="MobiDB-lite"/>
    </source>
</evidence>
<proteinExistence type="predicted"/>
<dbReference type="Proteomes" id="UP001161757">
    <property type="component" value="Unassembled WGS sequence"/>
</dbReference>
<accession>A0AAN6F1E8</accession>
<comment type="caution">
    <text evidence="3">The sequence shown here is derived from an EMBL/GenBank/DDBJ whole genome shotgun (WGS) entry which is preliminary data.</text>
</comment>
<dbReference type="EMBL" id="JAJGCB010000003">
    <property type="protein sequence ID" value="KAJ8994196.1"/>
    <property type="molecule type" value="Genomic_DNA"/>
</dbReference>
<feature type="compositionally biased region" description="Polar residues" evidence="2">
    <location>
        <begin position="356"/>
        <end position="367"/>
    </location>
</feature>
<keyword evidence="1" id="KW-0175">Coiled coil</keyword>
<reference evidence="3" key="1">
    <citation type="submission" date="2023-01" db="EMBL/GenBank/DDBJ databases">
        <title>Exophiala dermititidis isolated from Cystic Fibrosis Patient.</title>
        <authorList>
            <person name="Kurbessoian T."/>
            <person name="Crocker A."/>
            <person name="Murante D."/>
            <person name="Hogan D.A."/>
            <person name="Stajich J.E."/>
        </authorList>
    </citation>
    <scope>NUCLEOTIDE SEQUENCE</scope>
    <source>
        <strain evidence="3">Ex8</strain>
    </source>
</reference>
<feature type="region of interest" description="Disordered" evidence="2">
    <location>
        <begin position="283"/>
        <end position="306"/>
    </location>
</feature>
<evidence type="ECO:0000313" key="3">
    <source>
        <dbReference type="EMBL" id="KAJ8994196.1"/>
    </source>
</evidence>
<protein>
    <submittedName>
        <fullName evidence="3">Uncharacterized protein</fullName>
    </submittedName>
</protein>
<sequence>MASQHNPDSCPELLRKEAALQQARNVLAVVQQVALDQRGVAGCVNDRAEDLPSSAGLMAGQDSGRTSIFNDELTARKYREVLLPSAAQQDGTIPQTADQKRAHVNVLFRAFKSVPRDSGEGDKIKEKFVNEEHDNALVEAVCWELLEDCIRRAKTPVHLTEAYEPGKAKGKTDDWTFADRFDHLVQALAESKSICKHLFDVPFRVKLVDDPLRSSKRVASNRALNLKKAEALKRGREAAKEDEKEAKRLKREVATAAQVDNNLAGQGHQQQQQQQLQQPILSQYPPATGYPVPSLLSGPADPSRASYPMQTRSAYGGNDNMPAFFAGGGYQAMPYGGPFAAPGQQQATYNSYPPYNANMPVTPTQQPRFRRPEQQDARQGLGAASRRPATHSAIQDHGGASYAEQFGGSESLMDPNLNYQPVEPAPWANQPQIQQTYGQGAYGRQQPYAASPQPSHLALTGSTQSANSSDHEAN</sequence>
<evidence type="ECO:0000313" key="4">
    <source>
        <dbReference type="Proteomes" id="UP001161757"/>
    </source>
</evidence>
<gene>
    <name evidence="3" type="ORF">HRR80_002691</name>
</gene>
<name>A0AAN6F1E8_EXODE</name>
<dbReference type="AlphaFoldDB" id="A0AAN6F1E8"/>
<feature type="coiled-coil region" evidence="1">
    <location>
        <begin position="229"/>
        <end position="259"/>
    </location>
</feature>
<evidence type="ECO:0000256" key="1">
    <source>
        <dbReference type="SAM" id="Coils"/>
    </source>
</evidence>
<feature type="compositionally biased region" description="Polar residues" evidence="2">
    <location>
        <begin position="429"/>
        <end position="438"/>
    </location>
</feature>